<dbReference type="EMBL" id="LR134473">
    <property type="protein sequence ID" value="VEI04113.1"/>
    <property type="molecule type" value="Genomic_DNA"/>
</dbReference>
<dbReference type="RefSeq" id="WP_051238223.1">
    <property type="nucleotide sequence ID" value="NZ_LR134473.1"/>
</dbReference>
<reference evidence="3 4" key="1">
    <citation type="submission" date="2018-12" db="EMBL/GenBank/DDBJ databases">
        <authorList>
            <consortium name="Pathogen Informatics"/>
        </authorList>
    </citation>
    <scope>NUCLEOTIDE SEQUENCE [LARGE SCALE GENOMIC DNA]</scope>
    <source>
        <strain evidence="3 4">NCTC13652</strain>
    </source>
</reference>
<dbReference type="PANTHER" id="PTHR41287:SF1">
    <property type="entry name" value="PROTEIN YMFN"/>
    <property type="match status" value="1"/>
</dbReference>
<evidence type="ECO:0000259" key="2">
    <source>
        <dbReference type="Pfam" id="PF03354"/>
    </source>
</evidence>
<dbReference type="InterPro" id="IPR046461">
    <property type="entry name" value="TerL_ATPase"/>
</dbReference>
<sequence length="579" mass="63199">MVTSASKLKAGSHSRRKVRHGRTEPRIFTPPLRELTEETSLGFAAVEFARDVCGVDLFPWQRWLLVHMLELAGDLTVSTLDRRDPLDALFRFRKVVVEVARQNGKSVVSQVLALFFLFVLGVDLVLGTAQDLDTASEVWDGVQDIIDDTPDLAKLADKPIRVNGQKTIRLKSGERYKVKAANRKAGRGLSGDLILLDELREHQSWDAWAAITKTTNARPAALIATFSNAGDMSSVVLKTLRAMAHEALGDPDGINAAEEARQTPTIDEISEMPDLADEDGDDLAPEDFDEDPDTLGIFEWSAAPGCDVMDRDGWAQANPSMGYCISEATIAGDAKTEGQRADTEWTFRTECLCQWPDGGLHGPFPSGAWDRGVVQLVEDAGGAVTVAQADRISAPWVVSVDMSLDRSHTWLCRAGRRPDGVIQGEVWHAEQGVGWVKPWLVEHASEVSAWTGQARGAQISDLVSQLSDDPDFTIPHVDLDTMRCFGIVHDMVRDGKVMHTPQAQLDVAAATASIAYRGDQGVVDRKKSPGDAAPLMAWVEAVWLAQQPVAVPPKVPFARTISGRDPVSSSRISVMGMHF</sequence>
<gene>
    <name evidence="3" type="ORF">NCTC13652_02336</name>
</gene>
<dbReference type="Gene3D" id="3.40.50.300">
    <property type="entry name" value="P-loop containing nucleotide triphosphate hydrolases"/>
    <property type="match status" value="1"/>
</dbReference>
<evidence type="ECO:0000313" key="4">
    <source>
        <dbReference type="Proteomes" id="UP000277858"/>
    </source>
</evidence>
<dbReference type="InterPro" id="IPR027417">
    <property type="entry name" value="P-loop_NTPase"/>
</dbReference>
<accession>A0A3S4VKS8</accession>
<name>A0A3S4VKS8_9ACTN</name>
<dbReference type="Pfam" id="PF03354">
    <property type="entry name" value="TerL_ATPase"/>
    <property type="match status" value="1"/>
</dbReference>
<evidence type="ECO:0000313" key="3">
    <source>
        <dbReference type="EMBL" id="VEI04113.1"/>
    </source>
</evidence>
<dbReference type="Proteomes" id="UP000277858">
    <property type="component" value="Chromosome"/>
</dbReference>
<organism evidence="3 4">
    <name type="scientific">Acidipropionibacterium jensenii</name>
    <dbReference type="NCBI Taxonomy" id="1749"/>
    <lineage>
        <taxon>Bacteria</taxon>
        <taxon>Bacillati</taxon>
        <taxon>Actinomycetota</taxon>
        <taxon>Actinomycetes</taxon>
        <taxon>Propionibacteriales</taxon>
        <taxon>Propionibacteriaceae</taxon>
        <taxon>Acidipropionibacterium</taxon>
    </lineage>
</organism>
<feature type="compositionally biased region" description="Basic residues" evidence="1">
    <location>
        <begin position="10"/>
        <end position="20"/>
    </location>
</feature>
<dbReference type="AlphaFoldDB" id="A0A3S4VKS8"/>
<feature type="region of interest" description="Disordered" evidence="1">
    <location>
        <begin position="1"/>
        <end position="22"/>
    </location>
</feature>
<feature type="domain" description="Terminase large subunit-like ATPase" evidence="2">
    <location>
        <begin position="90"/>
        <end position="224"/>
    </location>
</feature>
<evidence type="ECO:0000256" key="1">
    <source>
        <dbReference type="SAM" id="MobiDB-lite"/>
    </source>
</evidence>
<protein>
    <submittedName>
        <fullName evidence="3">Phage terminase-like protein, large subunit</fullName>
    </submittedName>
</protein>
<dbReference type="PANTHER" id="PTHR41287">
    <property type="match status" value="1"/>
</dbReference>
<dbReference type="STRING" id="1122997.GCA_000425285_01146"/>
<keyword evidence="4" id="KW-1185">Reference proteome</keyword>
<proteinExistence type="predicted"/>
<dbReference type="InterPro" id="IPR005021">
    <property type="entry name" value="Terminase_largesu-like"/>
</dbReference>
<dbReference type="OrthoDB" id="3188010at2"/>